<dbReference type="PANTHER" id="PTHR48241">
    <property type="entry name" value="BURP DOMAIN-CONTAINING PROTEIN"/>
    <property type="match status" value="1"/>
</dbReference>
<dbReference type="EnsemblPlants" id="KQK17140">
    <property type="protein sequence ID" value="KQK17140"/>
    <property type="gene ID" value="BRADI_1g32655v3"/>
</dbReference>
<proteinExistence type="predicted"/>
<keyword evidence="3" id="KW-1185">Reference proteome</keyword>
<dbReference type="EMBL" id="CM000880">
    <property type="protein sequence ID" value="PNT75439.1"/>
    <property type="molecule type" value="Genomic_DNA"/>
</dbReference>
<dbReference type="PANTHER" id="PTHR48241:SF1">
    <property type="entry name" value="BURP DOMAIN-CONTAINING PROTEIN"/>
    <property type="match status" value="1"/>
</dbReference>
<dbReference type="OrthoDB" id="657723at2759"/>
<dbReference type="EnsemblPlants" id="PNT75439">
    <property type="protein sequence ID" value="PNT75439"/>
    <property type="gene ID" value="BRADI_1g32655v3"/>
</dbReference>
<dbReference type="Gramene" id="PNT75437">
    <property type="protein sequence ID" value="PNT75437"/>
    <property type="gene ID" value="BRADI_1g32655v3"/>
</dbReference>
<evidence type="ECO:0000313" key="2">
    <source>
        <dbReference type="EnsemblPlants" id="KQK17140"/>
    </source>
</evidence>
<dbReference type="EMBL" id="CM000880">
    <property type="protein sequence ID" value="PNT75438.1"/>
    <property type="molecule type" value="Genomic_DNA"/>
</dbReference>
<evidence type="ECO:0000313" key="3">
    <source>
        <dbReference type="Proteomes" id="UP000008810"/>
    </source>
</evidence>
<dbReference type="EMBL" id="CM000880">
    <property type="protein sequence ID" value="PNT75437.1"/>
    <property type="molecule type" value="Genomic_DNA"/>
</dbReference>
<dbReference type="EnsemblPlants" id="PNT75438">
    <property type="protein sequence ID" value="PNT75438"/>
    <property type="gene ID" value="BRADI_1g32655v3"/>
</dbReference>
<evidence type="ECO:0000313" key="1">
    <source>
        <dbReference type="EMBL" id="KQK17140.1"/>
    </source>
</evidence>
<organism evidence="1">
    <name type="scientific">Brachypodium distachyon</name>
    <name type="common">Purple false brome</name>
    <name type="synonym">Trachynia distachya</name>
    <dbReference type="NCBI Taxonomy" id="15368"/>
    <lineage>
        <taxon>Eukaryota</taxon>
        <taxon>Viridiplantae</taxon>
        <taxon>Streptophyta</taxon>
        <taxon>Embryophyta</taxon>
        <taxon>Tracheophyta</taxon>
        <taxon>Spermatophyta</taxon>
        <taxon>Magnoliopsida</taxon>
        <taxon>Liliopsida</taxon>
        <taxon>Poales</taxon>
        <taxon>Poaceae</taxon>
        <taxon>BOP clade</taxon>
        <taxon>Pooideae</taxon>
        <taxon>Stipodae</taxon>
        <taxon>Brachypodieae</taxon>
        <taxon>Brachypodium</taxon>
    </lineage>
</organism>
<reference evidence="2" key="3">
    <citation type="submission" date="2018-08" db="UniProtKB">
        <authorList>
            <consortium name="EnsemblPlants"/>
        </authorList>
    </citation>
    <scope>IDENTIFICATION</scope>
    <source>
        <strain evidence="2">cv. Bd21</strain>
    </source>
</reference>
<sequence>MPILMQECVVKGLSNILCDILPYEISATTLHCMIPSLKVELKCYFLKLDDAYSISAISEIDDDDSCYPNARMLPKDACSNITLISHANTYHHHHVLYCYAYIIGFSIDDLEGIGPVISPSFYSYDIIELNVIYHPRHVWYRYAYAIGYSIDNLEGVDSVIFSSCCERISGISRVLCQQGKNKVRVDIPWDPGGSMTL</sequence>
<dbReference type="EMBL" id="CM000880">
    <property type="protein sequence ID" value="KQK17140.1"/>
    <property type="molecule type" value="Genomic_DNA"/>
</dbReference>
<dbReference type="EMBL" id="CM000880">
    <property type="protein sequence ID" value="PNT75436.1"/>
    <property type="molecule type" value="Genomic_DNA"/>
</dbReference>
<protein>
    <submittedName>
        <fullName evidence="1 2">Uncharacterized protein</fullName>
    </submittedName>
</protein>
<dbReference type="Gramene" id="PNT75438">
    <property type="protein sequence ID" value="PNT75438"/>
    <property type="gene ID" value="BRADI_1g32655v3"/>
</dbReference>
<gene>
    <name evidence="1" type="ORF">BRADI_1g32655v3</name>
</gene>
<dbReference type="InParanoid" id="A0A0Q3JYQ9"/>
<accession>A0A0Q3JYQ9</accession>
<dbReference type="Proteomes" id="UP000008810">
    <property type="component" value="Chromosome 1"/>
</dbReference>
<name>A0A0Q3JYQ9_BRADI</name>
<dbReference type="Gramene" id="KQK17140">
    <property type="protein sequence ID" value="KQK17140"/>
    <property type="gene ID" value="BRADI_1g32655v3"/>
</dbReference>
<reference evidence="1 2" key="1">
    <citation type="journal article" date="2010" name="Nature">
        <title>Genome sequencing and analysis of the model grass Brachypodium distachyon.</title>
        <authorList>
            <consortium name="International Brachypodium Initiative"/>
        </authorList>
    </citation>
    <scope>NUCLEOTIDE SEQUENCE [LARGE SCALE GENOMIC DNA]</scope>
    <source>
        <strain evidence="1 2">Bd21</strain>
    </source>
</reference>
<dbReference type="Gramene" id="PNT75436">
    <property type="protein sequence ID" value="PNT75436"/>
    <property type="gene ID" value="BRADI_1g32655v3"/>
</dbReference>
<reference evidence="1" key="2">
    <citation type="submission" date="2017-06" db="EMBL/GenBank/DDBJ databases">
        <title>WGS assembly of Brachypodium distachyon.</title>
        <authorList>
            <consortium name="The International Brachypodium Initiative"/>
            <person name="Lucas S."/>
            <person name="Harmon-Smith M."/>
            <person name="Lail K."/>
            <person name="Tice H."/>
            <person name="Grimwood J."/>
            <person name="Bruce D."/>
            <person name="Barry K."/>
            <person name="Shu S."/>
            <person name="Lindquist E."/>
            <person name="Wang M."/>
            <person name="Pitluck S."/>
            <person name="Vogel J.P."/>
            <person name="Garvin D.F."/>
            <person name="Mockler T.C."/>
            <person name="Schmutz J."/>
            <person name="Rokhsar D."/>
            <person name="Bevan M.W."/>
        </authorList>
    </citation>
    <scope>NUCLEOTIDE SEQUENCE</scope>
    <source>
        <strain evidence="1">Bd21</strain>
    </source>
</reference>
<dbReference type="Gramene" id="PNT75439">
    <property type="protein sequence ID" value="PNT75439"/>
    <property type="gene ID" value="BRADI_1g32655v3"/>
</dbReference>
<dbReference type="EnsemblPlants" id="PNT75437">
    <property type="protein sequence ID" value="PNT75437"/>
    <property type="gene ID" value="BRADI_1g32655v3"/>
</dbReference>
<dbReference type="AlphaFoldDB" id="A0A0Q3JYQ9"/>
<dbReference type="EnsemblPlants" id="PNT75436">
    <property type="protein sequence ID" value="PNT75436"/>
    <property type="gene ID" value="BRADI_1g32655v3"/>
</dbReference>